<feature type="transmembrane region" description="Helical" evidence="8">
    <location>
        <begin position="316"/>
        <end position="342"/>
    </location>
</feature>
<evidence type="ECO:0000256" key="7">
    <source>
        <dbReference type="PROSITE-ProRule" id="PRU00023"/>
    </source>
</evidence>
<dbReference type="InParanoid" id="A0A2P5A809"/>
<evidence type="ECO:0000256" key="8">
    <source>
        <dbReference type="SAM" id="Phobius"/>
    </source>
</evidence>
<evidence type="ECO:0000259" key="9">
    <source>
        <dbReference type="Pfam" id="PF13962"/>
    </source>
</evidence>
<feature type="domain" description="PGG" evidence="9">
    <location>
        <begin position="209"/>
        <end position="310"/>
    </location>
</feature>
<protein>
    <submittedName>
        <fullName evidence="10">Protein accelerated cell death</fullName>
    </submittedName>
</protein>
<keyword evidence="6 8" id="KW-0472">Membrane</keyword>
<dbReference type="GO" id="GO:0005886">
    <property type="term" value="C:plasma membrane"/>
    <property type="evidence" value="ECO:0007669"/>
    <property type="project" value="TreeGrafter"/>
</dbReference>
<dbReference type="Gene3D" id="1.25.40.20">
    <property type="entry name" value="Ankyrin repeat-containing domain"/>
    <property type="match status" value="1"/>
</dbReference>
<feature type="transmembrane region" description="Helical" evidence="8">
    <location>
        <begin position="213"/>
        <end position="230"/>
    </location>
</feature>
<evidence type="ECO:0000256" key="4">
    <source>
        <dbReference type="ARBA" id="ARBA00022989"/>
    </source>
</evidence>
<dbReference type="Pfam" id="PF13962">
    <property type="entry name" value="PGG"/>
    <property type="match status" value="1"/>
</dbReference>
<evidence type="ECO:0000256" key="5">
    <source>
        <dbReference type="ARBA" id="ARBA00023043"/>
    </source>
</evidence>
<gene>
    <name evidence="10" type="ORF">TorRG33x02_356060</name>
</gene>
<accession>A0A2P5A809</accession>
<keyword evidence="2 8" id="KW-0812">Transmembrane</keyword>
<comment type="subcellular location">
    <subcellularLocation>
        <location evidence="1">Membrane</location>
        <topology evidence="1">Multi-pass membrane protein</topology>
    </subcellularLocation>
</comment>
<sequence>MRPLSYASFIGYLRGVELILARFPKSSYLAEDCGVFPIHMASMKGHIKIIQKILACCPDARELCNNQNQNILHLAAKCGKAKAVSYILKNSELHMLINEKDCNGNTPLHMAVESSHPKVVNLLVWHPKVQLGIQNNQGMTALGVAEKCHDNHEKIPSFRERLTWVALRHAGAPRAPPYSESSTTVEVLKYYYSKVSRTSREEIMDRDFYKDRIGALTLVATLILTITYAARLASPGNKVVGTNLLQKVALGFFQITNTLAMCGSTAALLALIWAQLGDRHLSLTSLKYPLVSLGMSLAMLSISFNAGVYITMSNIHWLAICGFVIGVAFVGTLVVLFISLFVGNYLGRWIFHYPFSVLLFLAQKDED</sequence>
<proteinExistence type="predicted"/>
<evidence type="ECO:0000256" key="6">
    <source>
        <dbReference type="ARBA" id="ARBA00023136"/>
    </source>
</evidence>
<dbReference type="AlphaFoldDB" id="A0A2P5A809"/>
<dbReference type="InterPro" id="IPR002110">
    <property type="entry name" value="Ankyrin_rpt"/>
</dbReference>
<evidence type="ECO:0000256" key="1">
    <source>
        <dbReference type="ARBA" id="ARBA00004141"/>
    </source>
</evidence>
<feature type="repeat" description="ANK" evidence="7">
    <location>
        <begin position="103"/>
        <end position="124"/>
    </location>
</feature>
<keyword evidence="5 7" id="KW-0040">ANK repeat</keyword>
<dbReference type="InterPro" id="IPR036770">
    <property type="entry name" value="Ankyrin_rpt-contain_sf"/>
</dbReference>
<dbReference type="PROSITE" id="PS50088">
    <property type="entry name" value="ANK_REPEAT"/>
    <property type="match status" value="1"/>
</dbReference>
<reference evidence="11" key="1">
    <citation type="submission" date="2016-06" db="EMBL/GenBank/DDBJ databases">
        <title>Parallel loss of symbiosis genes in relatives of nitrogen-fixing non-legume Parasponia.</title>
        <authorList>
            <person name="Van Velzen R."/>
            <person name="Holmer R."/>
            <person name="Bu F."/>
            <person name="Rutten L."/>
            <person name="Van Zeijl A."/>
            <person name="Liu W."/>
            <person name="Santuari L."/>
            <person name="Cao Q."/>
            <person name="Sharma T."/>
            <person name="Shen D."/>
            <person name="Roswanjaya Y."/>
            <person name="Wardhani T."/>
            <person name="Kalhor M.S."/>
            <person name="Jansen J."/>
            <person name="Van den Hoogen J."/>
            <person name="Gungor B."/>
            <person name="Hartog M."/>
            <person name="Hontelez J."/>
            <person name="Verver J."/>
            <person name="Yang W.-C."/>
            <person name="Schijlen E."/>
            <person name="Repin R."/>
            <person name="Schilthuizen M."/>
            <person name="Schranz E."/>
            <person name="Heidstra R."/>
            <person name="Miyata K."/>
            <person name="Fedorova E."/>
            <person name="Kohlen W."/>
            <person name="Bisseling T."/>
            <person name="Smit S."/>
            <person name="Geurts R."/>
        </authorList>
    </citation>
    <scope>NUCLEOTIDE SEQUENCE [LARGE SCALE GENOMIC DNA]</scope>
    <source>
        <strain evidence="11">cv. RG33-2</strain>
    </source>
</reference>
<dbReference type="PANTHER" id="PTHR24186:SF46">
    <property type="entry name" value="PROTEIN ACCELERATED CELL DEATH 6-LIKE"/>
    <property type="match status" value="1"/>
</dbReference>
<dbReference type="STRING" id="63057.A0A2P5A809"/>
<evidence type="ECO:0000313" key="11">
    <source>
        <dbReference type="Proteomes" id="UP000237000"/>
    </source>
</evidence>
<keyword evidence="11" id="KW-1185">Reference proteome</keyword>
<keyword evidence="4 8" id="KW-1133">Transmembrane helix</keyword>
<feature type="transmembrane region" description="Helical" evidence="8">
    <location>
        <begin position="288"/>
        <end position="310"/>
    </location>
</feature>
<evidence type="ECO:0000256" key="2">
    <source>
        <dbReference type="ARBA" id="ARBA00022692"/>
    </source>
</evidence>
<dbReference type="Proteomes" id="UP000237000">
    <property type="component" value="Unassembled WGS sequence"/>
</dbReference>
<evidence type="ECO:0000256" key="3">
    <source>
        <dbReference type="ARBA" id="ARBA00022737"/>
    </source>
</evidence>
<dbReference type="InterPro" id="IPR026961">
    <property type="entry name" value="PGG_dom"/>
</dbReference>
<dbReference type="PANTHER" id="PTHR24186">
    <property type="entry name" value="PROTEIN PHOSPHATASE 1 REGULATORY SUBUNIT"/>
    <property type="match status" value="1"/>
</dbReference>
<evidence type="ECO:0000313" key="10">
    <source>
        <dbReference type="EMBL" id="PON32670.1"/>
    </source>
</evidence>
<feature type="transmembrane region" description="Helical" evidence="8">
    <location>
        <begin position="250"/>
        <end position="276"/>
    </location>
</feature>
<keyword evidence="3" id="KW-0677">Repeat</keyword>
<name>A0A2P5A809_TREOI</name>
<dbReference type="SUPFAM" id="SSF48403">
    <property type="entry name" value="Ankyrin repeat"/>
    <property type="match status" value="1"/>
</dbReference>
<dbReference type="PROSITE" id="PS50297">
    <property type="entry name" value="ANK_REP_REGION"/>
    <property type="match status" value="1"/>
</dbReference>
<dbReference type="EMBL" id="JXTC01001089">
    <property type="protein sequence ID" value="PON32670.1"/>
    <property type="molecule type" value="Genomic_DNA"/>
</dbReference>
<dbReference type="Pfam" id="PF12796">
    <property type="entry name" value="Ank_2"/>
    <property type="match status" value="1"/>
</dbReference>
<dbReference type="SMART" id="SM00248">
    <property type="entry name" value="ANK"/>
    <property type="match status" value="3"/>
</dbReference>
<organism evidence="10 11">
    <name type="scientific">Trema orientale</name>
    <name type="common">Charcoal tree</name>
    <name type="synonym">Celtis orientalis</name>
    <dbReference type="NCBI Taxonomy" id="63057"/>
    <lineage>
        <taxon>Eukaryota</taxon>
        <taxon>Viridiplantae</taxon>
        <taxon>Streptophyta</taxon>
        <taxon>Embryophyta</taxon>
        <taxon>Tracheophyta</taxon>
        <taxon>Spermatophyta</taxon>
        <taxon>Magnoliopsida</taxon>
        <taxon>eudicotyledons</taxon>
        <taxon>Gunneridae</taxon>
        <taxon>Pentapetalae</taxon>
        <taxon>rosids</taxon>
        <taxon>fabids</taxon>
        <taxon>Rosales</taxon>
        <taxon>Cannabaceae</taxon>
        <taxon>Trema</taxon>
    </lineage>
</organism>
<dbReference type="OrthoDB" id="598775at2759"/>
<comment type="caution">
    <text evidence="10">The sequence shown here is derived from an EMBL/GenBank/DDBJ whole genome shotgun (WGS) entry which is preliminary data.</text>
</comment>